<evidence type="ECO:0000313" key="2">
    <source>
        <dbReference type="Proteomes" id="UP000327493"/>
    </source>
</evidence>
<dbReference type="EMBL" id="VOFY01000014">
    <property type="protein sequence ID" value="KAA8585912.1"/>
    <property type="molecule type" value="Genomic_DNA"/>
</dbReference>
<dbReference type="AlphaFoldDB" id="A0A5J5CU23"/>
<reference evidence="1 2" key="1">
    <citation type="submission" date="2019-08" db="EMBL/GenBank/DDBJ databases">
        <title>A chromosome-level genome assembly, high-density linkage maps, and genome scans reveal the genomic architecture of hybrid incompatibilities underlying speciation via character displacement in darters (Percidae: Etheostominae).</title>
        <authorList>
            <person name="Moran R.L."/>
            <person name="Catchen J.M."/>
            <person name="Fuller R.C."/>
        </authorList>
    </citation>
    <scope>NUCLEOTIDE SEQUENCE [LARGE SCALE GENOMIC DNA]</scope>
    <source>
        <strain evidence="1">EspeVRDwgs_2016</strain>
        <tissue evidence="1">Muscle</tissue>
    </source>
</reference>
<name>A0A5J5CU23_9PERO</name>
<proteinExistence type="predicted"/>
<accession>A0A5J5CU23</accession>
<evidence type="ECO:0000313" key="1">
    <source>
        <dbReference type="EMBL" id="KAA8585912.1"/>
    </source>
</evidence>
<organism evidence="1 2">
    <name type="scientific">Etheostoma spectabile</name>
    <name type="common">orangethroat darter</name>
    <dbReference type="NCBI Taxonomy" id="54343"/>
    <lineage>
        <taxon>Eukaryota</taxon>
        <taxon>Metazoa</taxon>
        <taxon>Chordata</taxon>
        <taxon>Craniata</taxon>
        <taxon>Vertebrata</taxon>
        <taxon>Euteleostomi</taxon>
        <taxon>Actinopterygii</taxon>
        <taxon>Neopterygii</taxon>
        <taxon>Teleostei</taxon>
        <taxon>Neoteleostei</taxon>
        <taxon>Acanthomorphata</taxon>
        <taxon>Eupercaria</taxon>
        <taxon>Perciformes</taxon>
        <taxon>Percoidei</taxon>
        <taxon>Percidae</taxon>
        <taxon>Etheostomatinae</taxon>
        <taxon>Etheostoma</taxon>
    </lineage>
</organism>
<dbReference type="Proteomes" id="UP000327493">
    <property type="component" value="Chromosome 14"/>
</dbReference>
<sequence length="86" mass="9133">MVVGGDYRQCFFRVSEPSSATASPSFFCTPFRTPRGAAARPRARTRVCRIHAAPPRGGRGDCECPHPLVSLSLPPGSACARPGTDC</sequence>
<keyword evidence="2" id="KW-1185">Reference proteome</keyword>
<protein>
    <submittedName>
        <fullName evidence="1">Uncharacterized protein</fullName>
    </submittedName>
</protein>
<comment type="caution">
    <text evidence="1">The sequence shown here is derived from an EMBL/GenBank/DDBJ whole genome shotgun (WGS) entry which is preliminary data.</text>
</comment>
<gene>
    <name evidence="1" type="ORF">FQN60_007481</name>
</gene>